<dbReference type="Gene3D" id="1.10.155.10">
    <property type="entry name" value="Chemotaxis receptor methyltransferase CheR, N-terminal domain"/>
    <property type="match status" value="1"/>
</dbReference>
<dbReference type="EMBL" id="QURL01000002">
    <property type="protein sequence ID" value="RFC65316.1"/>
    <property type="molecule type" value="Genomic_DNA"/>
</dbReference>
<feature type="region of interest" description="Disordered" evidence="17">
    <location>
        <begin position="505"/>
        <end position="537"/>
    </location>
</feature>
<dbReference type="CDD" id="cd00130">
    <property type="entry name" value="PAS"/>
    <property type="match status" value="1"/>
</dbReference>
<dbReference type="InterPro" id="IPR036890">
    <property type="entry name" value="HATPase_C_sf"/>
</dbReference>
<comment type="catalytic activity">
    <reaction evidence="2">
        <text>L-glutamyl-[protein] + S-adenosyl-L-methionine = [protein]-L-glutamate 5-O-methyl ester + S-adenosyl-L-homocysteine</text>
        <dbReference type="Rhea" id="RHEA:24452"/>
        <dbReference type="Rhea" id="RHEA-COMP:10208"/>
        <dbReference type="Rhea" id="RHEA-COMP:10311"/>
        <dbReference type="ChEBI" id="CHEBI:29973"/>
        <dbReference type="ChEBI" id="CHEBI:57856"/>
        <dbReference type="ChEBI" id="CHEBI:59789"/>
        <dbReference type="ChEBI" id="CHEBI:82795"/>
        <dbReference type="EC" id="2.1.1.80"/>
    </reaction>
</comment>
<dbReference type="Gene3D" id="3.30.450.20">
    <property type="entry name" value="PAS domain"/>
    <property type="match status" value="2"/>
</dbReference>
<evidence type="ECO:0000256" key="6">
    <source>
        <dbReference type="ARBA" id="ARBA00022553"/>
    </source>
</evidence>
<dbReference type="GO" id="GO:0004673">
    <property type="term" value="F:protein histidine kinase activity"/>
    <property type="evidence" value="ECO:0007669"/>
    <property type="project" value="UniProtKB-EC"/>
</dbReference>
<evidence type="ECO:0000256" key="11">
    <source>
        <dbReference type="ARBA" id="ARBA00022691"/>
    </source>
</evidence>
<dbReference type="InterPro" id="IPR013655">
    <property type="entry name" value="PAS_fold_3"/>
</dbReference>
<dbReference type="SUPFAM" id="SSF52738">
    <property type="entry name" value="Methylesterase CheB, C-terminal domain"/>
    <property type="match status" value="1"/>
</dbReference>
<evidence type="ECO:0000256" key="15">
    <source>
        <dbReference type="PROSITE-ProRule" id="PRU00050"/>
    </source>
</evidence>
<evidence type="ECO:0000256" key="5">
    <source>
        <dbReference type="ARBA" id="ARBA00021740"/>
    </source>
</evidence>
<dbReference type="PROSITE" id="PS50113">
    <property type="entry name" value="PAC"/>
    <property type="match status" value="1"/>
</dbReference>
<dbReference type="GO" id="GO:0008984">
    <property type="term" value="F:protein-glutamate methylesterase activity"/>
    <property type="evidence" value="ECO:0007669"/>
    <property type="project" value="InterPro"/>
</dbReference>
<dbReference type="PANTHER" id="PTHR24422:SF27">
    <property type="entry name" value="PROTEIN-GLUTAMATE O-METHYLTRANSFERASE"/>
    <property type="match status" value="1"/>
</dbReference>
<evidence type="ECO:0000256" key="1">
    <source>
        <dbReference type="ARBA" id="ARBA00000085"/>
    </source>
</evidence>
<keyword evidence="7" id="KW-0489">Methyltransferase</keyword>
<dbReference type="AlphaFoldDB" id="A0A371X7X9"/>
<dbReference type="Pfam" id="PF13596">
    <property type="entry name" value="PAS_10"/>
    <property type="match status" value="1"/>
</dbReference>
<dbReference type="GO" id="GO:0008983">
    <property type="term" value="F:protein-glutamate O-methyltransferase activity"/>
    <property type="evidence" value="ECO:0007669"/>
    <property type="project" value="UniProtKB-EC"/>
</dbReference>
<dbReference type="Gene3D" id="3.30.565.10">
    <property type="entry name" value="Histidine kinase-like ATPase, C-terminal domain"/>
    <property type="match status" value="1"/>
</dbReference>
<evidence type="ECO:0000256" key="9">
    <source>
        <dbReference type="ARBA" id="ARBA00022643"/>
    </source>
</evidence>
<dbReference type="InterPro" id="IPR022641">
    <property type="entry name" value="CheR_N"/>
</dbReference>
<dbReference type="Pfam" id="PF01739">
    <property type="entry name" value="CheR"/>
    <property type="match status" value="1"/>
</dbReference>
<dbReference type="InterPro" id="IPR036804">
    <property type="entry name" value="CheR_N_sf"/>
</dbReference>
<dbReference type="SMART" id="SM00138">
    <property type="entry name" value="MeTrc"/>
    <property type="match status" value="1"/>
</dbReference>
<accession>A0A371X7X9</accession>
<reference evidence="21 22" key="1">
    <citation type="submission" date="2018-08" db="EMBL/GenBank/DDBJ databases">
        <title>Fulvimarina sp. 85, whole genome shotgun sequence.</title>
        <authorList>
            <person name="Tuo L."/>
        </authorList>
    </citation>
    <scope>NUCLEOTIDE SEQUENCE [LARGE SCALE GENOMIC DNA]</scope>
    <source>
        <strain evidence="21 22">85</strain>
    </source>
</reference>
<dbReference type="InterPro" id="IPR000014">
    <property type="entry name" value="PAS"/>
</dbReference>
<dbReference type="GO" id="GO:0000156">
    <property type="term" value="F:phosphorelay response regulator activity"/>
    <property type="evidence" value="ECO:0007669"/>
    <property type="project" value="InterPro"/>
</dbReference>
<dbReference type="SMART" id="SM00911">
    <property type="entry name" value="HWE_HK"/>
    <property type="match status" value="1"/>
</dbReference>
<dbReference type="GO" id="GO:0006935">
    <property type="term" value="P:chemotaxis"/>
    <property type="evidence" value="ECO:0007669"/>
    <property type="project" value="UniProtKB-UniRule"/>
</dbReference>
<evidence type="ECO:0000256" key="8">
    <source>
        <dbReference type="ARBA" id="ARBA00022630"/>
    </source>
</evidence>
<dbReference type="Pfam" id="PF08447">
    <property type="entry name" value="PAS_3"/>
    <property type="match status" value="1"/>
</dbReference>
<dbReference type="NCBIfam" id="TIGR00229">
    <property type="entry name" value="sensory_box"/>
    <property type="match status" value="1"/>
</dbReference>
<dbReference type="GO" id="GO:0032259">
    <property type="term" value="P:methylation"/>
    <property type="evidence" value="ECO:0007669"/>
    <property type="project" value="UniProtKB-KW"/>
</dbReference>
<sequence length="1160" mass="128825">MLVRRAACDRSGLLLCLRPIVPEGSGNLDAQTRVAVPVVGVGASAGGLEAIREMLTETNIDTAFAFVIVQHLDPTHQSLLAELLGRCTSMPVRQIEGGEYVRPGEVHVIPPGKKLEILGGRLELTEFSQPRGLRRPIDDFFESLARDQGPNAACVILSGTGADGTTGLRAIKEYGGLCIAQDPDTAKYDGMPVSAVGTGLVDFVRSPSAILDCLRAFFETGGTDRPRHEAASVVADHVDDMCGALREAIGHDFSGYKRTTLVRRIERRMKVLGIETPQRYLERIRGSSEECDALFRDLMINVTRFFRDSEMFEVLDREVVRPLVDGAEAEEEIRIWVPGCSSGEEAYSIAILFADALRGRRDRPYVQIFATDIDERMLATAREGKYPSSAMADIPEDLRENYTIAHDGYFQMSGKIRDMIRFSSHSLIKDPPFSRLDLISCRNILIYFDERLQRQVFPILHYALKPGGTLFLGPSESIGRHEDMFADIDRQARIFRRLEGRTPYPIRLAPDRRGSSSPNRDSGDDSPQRLTEESAPARRLLDRYAPASVVCNRDGDMLQSTGRLSKYLEFPSTNSGRIVVTTVARPGLREVLPTLIRQAVDDRSRTIARDVTVRAEFGSQKLDVIADPLPDGTALVVFRDKAGFDPSDDDDMAELRSTEDATHELEEELRVTRHKLRGAVEELETANEELKSSNEEMMSMNEELQSTNEELSTVNDELKSKVDQVSIANSDLRNFLESTRLAVVVVDSDLRIRNFTDAALEVFPLRDGDRGRYLSDVASHLADDGFLADARAVLAGRDPAIRTIALKDGSRRYSMRVMPYLLLDGTVDGATIVLTDVTEVLDIQAALEEQRERLRLACVIAGIGIWEYCIDDGTVLADETELRFFGMEANDLSEMMARIAEEDRPAVERALRAAVEGQSDFEETFRVERPDGSSISLRGFGRYIAGSGKGRILGVSIDVTREVRSAEQREFLLHEMNHRVKNLFAVISSMVTGAARTASDVDEMARSVRARITALGNAHSLTQATRGSTSVMMSDLAKSILEPFRDGDNVVVKGPELVIGVEKLTAFALIFHEWATNATKYGGLGEDGEGLSLTWSVSQDDQILVDWRERFKTPQPEEDGKVKGFGSRLVEFSITQLRASYEVERTDRERRMTLAIPYAA</sequence>
<keyword evidence="8" id="KW-0285">Flavoprotein</keyword>
<evidence type="ECO:0000256" key="16">
    <source>
        <dbReference type="SAM" id="Coils"/>
    </source>
</evidence>
<dbReference type="InterPro" id="IPR035965">
    <property type="entry name" value="PAS-like_dom_sf"/>
</dbReference>
<evidence type="ECO:0000259" key="19">
    <source>
        <dbReference type="PROSITE" id="PS50122"/>
    </source>
</evidence>
<dbReference type="PROSITE" id="PS50123">
    <property type="entry name" value="CHER"/>
    <property type="match status" value="1"/>
</dbReference>
<dbReference type="Gene3D" id="3.40.50.150">
    <property type="entry name" value="Vaccinia Virus protein VP39"/>
    <property type="match status" value="1"/>
</dbReference>
<organism evidence="21 22">
    <name type="scientific">Fulvimarina endophytica</name>
    <dbReference type="NCBI Taxonomy" id="2293836"/>
    <lineage>
        <taxon>Bacteria</taxon>
        <taxon>Pseudomonadati</taxon>
        <taxon>Pseudomonadota</taxon>
        <taxon>Alphaproteobacteria</taxon>
        <taxon>Hyphomicrobiales</taxon>
        <taxon>Aurantimonadaceae</taxon>
        <taxon>Fulvimarina</taxon>
    </lineage>
</organism>
<feature type="active site" evidence="15">
    <location>
        <position position="71"/>
    </location>
</feature>
<feature type="domain" description="CheR-type methyltransferase" evidence="20">
    <location>
        <begin position="245"/>
        <end position="501"/>
    </location>
</feature>
<dbReference type="InterPro" id="IPR011102">
    <property type="entry name" value="Sig_transdc_His_kinase_HWE"/>
</dbReference>
<dbReference type="SUPFAM" id="SSF47757">
    <property type="entry name" value="Chemotaxis receptor methyltransferase CheR, N-terminal domain"/>
    <property type="match status" value="1"/>
</dbReference>
<dbReference type="Pfam" id="PF07536">
    <property type="entry name" value="HWE_HK"/>
    <property type="match status" value="1"/>
</dbReference>
<evidence type="ECO:0000256" key="7">
    <source>
        <dbReference type="ARBA" id="ARBA00022603"/>
    </source>
</evidence>
<keyword evidence="15" id="KW-0378">Hydrolase</keyword>
<keyword evidence="11" id="KW-0949">S-adenosyl-L-methionine</keyword>
<dbReference type="CDD" id="cd02440">
    <property type="entry name" value="AdoMet_MTases"/>
    <property type="match status" value="1"/>
</dbReference>
<keyword evidence="12" id="KW-0547">Nucleotide-binding</keyword>
<protein>
    <recommendedName>
        <fullName evidence="5">Blue-light-activated histidine kinase</fullName>
        <ecNumber evidence="4">2.1.1.80</ecNumber>
        <ecNumber evidence="3">2.7.13.3</ecNumber>
    </recommendedName>
</protein>
<dbReference type="InterPro" id="IPR035909">
    <property type="entry name" value="CheB_C"/>
</dbReference>
<keyword evidence="9" id="KW-0288">FMN</keyword>
<feature type="domain" description="PAC" evidence="18">
    <location>
        <begin position="797"/>
        <end position="849"/>
    </location>
</feature>
<evidence type="ECO:0000256" key="12">
    <source>
        <dbReference type="ARBA" id="ARBA00022741"/>
    </source>
</evidence>
<dbReference type="InterPro" id="IPR022642">
    <property type="entry name" value="CheR_C"/>
</dbReference>
<dbReference type="SUPFAM" id="SSF55785">
    <property type="entry name" value="PYP-like sensor domain (PAS domain)"/>
    <property type="match status" value="2"/>
</dbReference>
<keyword evidence="15" id="KW-0145">Chemotaxis</keyword>
<evidence type="ECO:0000256" key="4">
    <source>
        <dbReference type="ARBA" id="ARBA00012534"/>
    </source>
</evidence>
<comment type="caution">
    <text evidence="21">The sequence shown here is derived from an EMBL/GenBank/DDBJ whole genome shotgun (WGS) entry which is preliminary data.</text>
</comment>
<proteinExistence type="predicted"/>
<evidence type="ECO:0000256" key="13">
    <source>
        <dbReference type="ARBA" id="ARBA00022777"/>
    </source>
</evidence>
<dbReference type="PROSITE" id="PS50122">
    <property type="entry name" value="CHEB"/>
    <property type="match status" value="1"/>
</dbReference>
<evidence type="ECO:0000313" key="21">
    <source>
        <dbReference type="EMBL" id="RFC65316.1"/>
    </source>
</evidence>
<gene>
    <name evidence="21" type="ORF">DYI37_05650</name>
</gene>
<keyword evidence="22" id="KW-1185">Reference proteome</keyword>
<keyword evidence="13" id="KW-0418">Kinase</keyword>
<feature type="compositionally biased region" description="Basic and acidic residues" evidence="17">
    <location>
        <begin position="521"/>
        <end position="537"/>
    </location>
</feature>
<dbReference type="InterPro" id="IPR029063">
    <property type="entry name" value="SAM-dependent_MTases_sf"/>
</dbReference>
<dbReference type="PRINTS" id="PR00996">
    <property type="entry name" value="CHERMTFRASE"/>
</dbReference>
<dbReference type="SUPFAM" id="SSF53335">
    <property type="entry name" value="S-adenosyl-L-methionine-dependent methyltransferases"/>
    <property type="match status" value="1"/>
</dbReference>
<evidence type="ECO:0000259" key="18">
    <source>
        <dbReference type="PROSITE" id="PS50113"/>
    </source>
</evidence>
<dbReference type="Proteomes" id="UP000264310">
    <property type="component" value="Unassembled WGS sequence"/>
</dbReference>
<dbReference type="GO" id="GO:0005737">
    <property type="term" value="C:cytoplasm"/>
    <property type="evidence" value="ECO:0007669"/>
    <property type="project" value="InterPro"/>
</dbReference>
<keyword evidence="10" id="KW-0808">Transferase</keyword>
<dbReference type="InterPro" id="IPR000700">
    <property type="entry name" value="PAS-assoc_C"/>
</dbReference>
<dbReference type="Gene3D" id="3.40.50.180">
    <property type="entry name" value="Methylesterase CheB, C-terminal domain"/>
    <property type="match status" value="1"/>
</dbReference>
<evidence type="ECO:0000256" key="14">
    <source>
        <dbReference type="ARBA" id="ARBA00022840"/>
    </source>
</evidence>
<dbReference type="CDD" id="cd16434">
    <property type="entry name" value="CheB-CheR_fusion"/>
    <property type="match status" value="1"/>
</dbReference>
<dbReference type="InterPro" id="IPR050903">
    <property type="entry name" value="Bact_Chemotaxis_MeTrfase"/>
</dbReference>
<dbReference type="EC" id="2.7.13.3" evidence="3"/>
<dbReference type="OrthoDB" id="9816309at2"/>
<feature type="coiled-coil region" evidence="16">
    <location>
        <begin position="655"/>
        <end position="724"/>
    </location>
</feature>
<dbReference type="Pfam" id="PF03705">
    <property type="entry name" value="CheR_N"/>
    <property type="match status" value="1"/>
</dbReference>
<dbReference type="GO" id="GO:0005524">
    <property type="term" value="F:ATP binding"/>
    <property type="evidence" value="ECO:0007669"/>
    <property type="project" value="UniProtKB-KW"/>
</dbReference>
<dbReference type="PANTHER" id="PTHR24422">
    <property type="entry name" value="CHEMOTAXIS PROTEIN METHYLTRANSFERASE"/>
    <property type="match status" value="1"/>
</dbReference>
<comment type="catalytic activity">
    <reaction evidence="1">
        <text>ATP + protein L-histidine = ADP + protein N-phospho-L-histidine.</text>
        <dbReference type="EC" id="2.7.13.3"/>
    </reaction>
</comment>
<keyword evidence="14" id="KW-0067">ATP-binding</keyword>
<name>A0A371X7X9_9HYPH</name>
<dbReference type="InterPro" id="IPR000673">
    <property type="entry name" value="Sig_transdc_resp-reg_Me-estase"/>
</dbReference>
<dbReference type="EC" id="2.1.1.80" evidence="4"/>
<evidence type="ECO:0000256" key="3">
    <source>
        <dbReference type="ARBA" id="ARBA00012438"/>
    </source>
</evidence>
<evidence type="ECO:0000256" key="10">
    <source>
        <dbReference type="ARBA" id="ARBA00022679"/>
    </source>
</evidence>
<dbReference type="InterPro" id="IPR000780">
    <property type="entry name" value="CheR_MeTrfase"/>
</dbReference>
<feature type="active site" evidence="15">
    <location>
        <position position="163"/>
    </location>
</feature>
<evidence type="ECO:0000256" key="17">
    <source>
        <dbReference type="SAM" id="MobiDB-lite"/>
    </source>
</evidence>
<keyword evidence="6" id="KW-0597">Phosphoprotein</keyword>
<evidence type="ECO:0000259" key="20">
    <source>
        <dbReference type="PROSITE" id="PS50123"/>
    </source>
</evidence>
<evidence type="ECO:0000313" key="22">
    <source>
        <dbReference type="Proteomes" id="UP000264310"/>
    </source>
</evidence>
<dbReference type="Pfam" id="PF01339">
    <property type="entry name" value="CheB_methylest"/>
    <property type="match status" value="1"/>
</dbReference>
<keyword evidence="16" id="KW-0175">Coiled coil</keyword>
<feature type="active site" evidence="15">
    <location>
        <position position="44"/>
    </location>
</feature>
<evidence type="ECO:0000256" key="2">
    <source>
        <dbReference type="ARBA" id="ARBA00001541"/>
    </source>
</evidence>
<feature type="domain" description="CheB-type methylesterase" evidence="19">
    <location>
        <begin position="38"/>
        <end position="221"/>
    </location>
</feature>